<proteinExistence type="inferred from homology"/>
<comment type="caution">
    <text evidence="7">The sequence shown here is derived from an EMBL/GenBank/DDBJ whole genome shotgun (WGS) entry which is preliminary data.</text>
</comment>
<dbReference type="InterPro" id="IPR036046">
    <property type="entry name" value="Acylphosphatase-like_dom_sf"/>
</dbReference>
<dbReference type="EMBL" id="BOPV01000001">
    <property type="protein sequence ID" value="GIL40581.1"/>
    <property type="molecule type" value="Genomic_DNA"/>
</dbReference>
<dbReference type="InterPro" id="IPR001792">
    <property type="entry name" value="Acylphosphatase-like_dom"/>
</dbReference>
<dbReference type="SUPFAM" id="SSF54975">
    <property type="entry name" value="Acylphosphatase/BLUF domain-like"/>
    <property type="match status" value="1"/>
</dbReference>
<name>A0A8S8XF66_9PROT</name>
<dbReference type="EC" id="3.6.1.7" evidence="2 4"/>
<evidence type="ECO:0000259" key="6">
    <source>
        <dbReference type="PROSITE" id="PS51160"/>
    </source>
</evidence>
<organism evidence="7 8">
    <name type="scientific">Roseiterribacter gracilis</name>
    <dbReference type="NCBI Taxonomy" id="2812848"/>
    <lineage>
        <taxon>Bacteria</taxon>
        <taxon>Pseudomonadati</taxon>
        <taxon>Pseudomonadota</taxon>
        <taxon>Alphaproteobacteria</taxon>
        <taxon>Rhodospirillales</taxon>
        <taxon>Roseiterribacteraceae</taxon>
        <taxon>Roseiterribacter</taxon>
    </lineage>
</organism>
<gene>
    <name evidence="7" type="primary">acyP</name>
    <name evidence="7" type="ORF">TMPK1_28180</name>
</gene>
<evidence type="ECO:0000256" key="4">
    <source>
        <dbReference type="PROSITE-ProRule" id="PRU00520"/>
    </source>
</evidence>
<feature type="domain" description="Acylphosphatase-like" evidence="6">
    <location>
        <begin position="4"/>
        <end position="90"/>
    </location>
</feature>
<dbReference type="Pfam" id="PF00708">
    <property type="entry name" value="Acylphosphatase"/>
    <property type="match status" value="1"/>
</dbReference>
<dbReference type="RefSeq" id="WP_420243706.1">
    <property type="nucleotide sequence ID" value="NZ_BOPV01000001.1"/>
</dbReference>
<dbReference type="InterPro" id="IPR020456">
    <property type="entry name" value="Acylphosphatase"/>
</dbReference>
<evidence type="ECO:0000256" key="2">
    <source>
        <dbReference type="ARBA" id="ARBA00012150"/>
    </source>
</evidence>
<feature type="active site" evidence="4">
    <location>
        <position position="19"/>
    </location>
</feature>
<dbReference type="Proteomes" id="UP000681075">
    <property type="component" value="Unassembled WGS sequence"/>
</dbReference>
<feature type="active site" evidence="4">
    <location>
        <position position="37"/>
    </location>
</feature>
<dbReference type="AlphaFoldDB" id="A0A8S8XF66"/>
<keyword evidence="8" id="KW-1185">Reference proteome</keyword>
<dbReference type="PRINTS" id="PR00112">
    <property type="entry name" value="ACYLPHPHTASE"/>
</dbReference>
<dbReference type="PROSITE" id="PS00151">
    <property type="entry name" value="ACYLPHOSPHATASE_2"/>
    <property type="match status" value="1"/>
</dbReference>
<accession>A0A8S8XF66</accession>
<protein>
    <recommendedName>
        <fullName evidence="2 4">acylphosphatase</fullName>
        <ecNumber evidence="2 4">3.6.1.7</ecNumber>
    </recommendedName>
</protein>
<comment type="similarity">
    <text evidence="1 5">Belongs to the acylphosphatase family.</text>
</comment>
<keyword evidence="4" id="KW-0378">Hydrolase</keyword>
<evidence type="ECO:0000256" key="5">
    <source>
        <dbReference type="RuleBase" id="RU004168"/>
    </source>
</evidence>
<dbReference type="PANTHER" id="PTHR47268">
    <property type="entry name" value="ACYLPHOSPHATASE"/>
    <property type="match status" value="1"/>
</dbReference>
<comment type="catalytic activity">
    <reaction evidence="3 4">
        <text>an acyl phosphate + H2O = a carboxylate + phosphate + H(+)</text>
        <dbReference type="Rhea" id="RHEA:14965"/>
        <dbReference type="ChEBI" id="CHEBI:15377"/>
        <dbReference type="ChEBI" id="CHEBI:15378"/>
        <dbReference type="ChEBI" id="CHEBI:29067"/>
        <dbReference type="ChEBI" id="CHEBI:43474"/>
        <dbReference type="ChEBI" id="CHEBI:59918"/>
        <dbReference type="EC" id="3.6.1.7"/>
    </reaction>
</comment>
<evidence type="ECO:0000256" key="3">
    <source>
        <dbReference type="ARBA" id="ARBA00047645"/>
    </source>
</evidence>
<dbReference type="PANTHER" id="PTHR47268:SF4">
    <property type="entry name" value="ACYLPHOSPHATASE"/>
    <property type="match status" value="1"/>
</dbReference>
<dbReference type="GO" id="GO:0003998">
    <property type="term" value="F:acylphosphatase activity"/>
    <property type="evidence" value="ECO:0007669"/>
    <property type="project" value="UniProtKB-EC"/>
</dbReference>
<reference evidence="7" key="1">
    <citation type="submission" date="2021-02" db="EMBL/GenBank/DDBJ databases">
        <title>Genome sequence of Rhodospirillales sp. strain TMPK1 isolated from soil.</title>
        <authorList>
            <person name="Nakai R."/>
            <person name="Kusada H."/>
            <person name="Tamaki H."/>
        </authorList>
    </citation>
    <scope>NUCLEOTIDE SEQUENCE</scope>
    <source>
        <strain evidence="7">TMPK1</strain>
    </source>
</reference>
<dbReference type="PROSITE" id="PS51160">
    <property type="entry name" value="ACYLPHOSPHATASE_3"/>
    <property type="match status" value="1"/>
</dbReference>
<evidence type="ECO:0000313" key="8">
    <source>
        <dbReference type="Proteomes" id="UP000681075"/>
    </source>
</evidence>
<dbReference type="Gene3D" id="3.30.70.100">
    <property type="match status" value="1"/>
</dbReference>
<evidence type="ECO:0000256" key="1">
    <source>
        <dbReference type="ARBA" id="ARBA00005614"/>
    </source>
</evidence>
<dbReference type="InterPro" id="IPR017968">
    <property type="entry name" value="Acylphosphatase_CS"/>
</dbReference>
<evidence type="ECO:0000313" key="7">
    <source>
        <dbReference type="EMBL" id="GIL40581.1"/>
    </source>
</evidence>
<sequence length="92" mass="9776">MLRAVLLRISGRVQGVGYRAWFADEARARGLVGWVRNRADGSVEACIAGNDSALTQMIDAARSGPSHARVDKVDVTGADSKGLDGLRILPTL</sequence>